<dbReference type="AlphaFoldDB" id="B9SDX3"/>
<protein>
    <submittedName>
        <fullName evidence="1">Uncharacterized protein</fullName>
    </submittedName>
</protein>
<sequence length="50" mass="5709">MLGNNTSRHLQEEVISKGSCMAMGPDTLRKGKDKKWVVFPLMIEMEEDQV</sequence>
<gene>
    <name evidence="1" type="ORF">RCOM_0487990</name>
</gene>
<evidence type="ECO:0000313" key="1">
    <source>
        <dbReference type="EMBL" id="EEF38207.1"/>
    </source>
</evidence>
<dbReference type="InParanoid" id="B9SDX3"/>
<name>B9SDX3_RICCO</name>
<dbReference type="EMBL" id="EQ973932">
    <property type="protein sequence ID" value="EEF38207.1"/>
    <property type="molecule type" value="Genomic_DNA"/>
</dbReference>
<organism evidence="1 2">
    <name type="scientific">Ricinus communis</name>
    <name type="common">Castor bean</name>
    <dbReference type="NCBI Taxonomy" id="3988"/>
    <lineage>
        <taxon>Eukaryota</taxon>
        <taxon>Viridiplantae</taxon>
        <taxon>Streptophyta</taxon>
        <taxon>Embryophyta</taxon>
        <taxon>Tracheophyta</taxon>
        <taxon>Spermatophyta</taxon>
        <taxon>Magnoliopsida</taxon>
        <taxon>eudicotyledons</taxon>
        <taxon>Gunneridae</taxon>
        <taxon>Pentapetalae</taxon>
        <taxon>rosids</taxon>
        <taxon>fabids</taxon>
        <taxon>Malpighiales</taxon>
        <taxon>Euphorbiaceae</taxon>
        <taxon>Acalyphoideae</taxon>
        <taxon>Acalypheae</taxon>
        <taxon>Ricinus</taxon>
    </lineage>
</organism>
<proteinExistence type="predicted"/>
<dbReference type="Proteomes" id="UP000008311">
    <property type="component" value="Unassembled WGS sequence"/>
</dbReference>
<reference evidence="2" key="1">
    <citation type="journal article" date="2010" name="Nat. Biotechnol.">
        <title>Draft genome sequence of the oilseed species Ricinus communis.</title>
        <authorList>
            <person name="Chan A.P."/>
            <person name="Crabtree J."/>
            <person name="Zhao Q."/>
            <person name="Lorenzi H."/>
            <person name="Orvis J."/>
            <person name="Puiu D."/>
            <person name="Melake-Berhan A."/>
            <person name="Jones K.M."/>
            <person name="Redman J."/>
            <person name="Chen G."/>
            <person name="Cahoon E.B."/>
            <person name="Gedil M."/>
            <person name="Stanke M."/>
            <person name="Haas B.J."/>
            <person name="Wortman J.R."/>
            <person name="Fraser-Liggett C.M."/>
            <person name="Ravel J."/>
            <person name="Rabinowicz P.D."/>
        </authorList>
    </citation>
    <scope>NUCLEOTIDE SEQUENCE [LARGE SCALE GENOMIC DNA]</scope>
    <source>
        <strain evidence="2">cv. Hale</strain>
    </source>
</reference>
<keyword evidence="2" id="KW-1185">Reference proteome</keyword>
<evidence type="ECO:0000313" key="2">
    <source>
        <dbReference type="Proteomes" id="UP000008311"/>
    </source>
</evidence>
<accession>B9SDX3</accession>